<name>A0A1V0SK52_9VIRU</name>
<reference evidence="1" key="1">
    <citation type="journal article" date="2017" name="Science">
        <title>Giant viruses with an expanded complement of translation system components.</title>
        <authorList>
            <person name="Schulz F."/>
            <person name="Yutin N."/>
            <person name="Ivanova N.N."/>
            <person name="Ortega D.R."/>
            <person name="Lee T.K."/>
            <person name="Vierheilig J."/>
            <person name="Daims H."/>
            <person name="Horn M."/>
            <person name="Wagner M."/>
            <person name="Jensen G.J."/>
            <person name="Kyrpides N.C."/>
            <person name="Koonin E.V."/>
            <person name="Woyke T."/>
        </authorList>
    </citation>
    <scope>NUCLEOTIDE SEQUENCE</scope>
    <source>
        <strain evidence="1">KNV1</strain>
    </source>
</reference>
<gene>
    <name evidence="1" type="ORF">Klosneuvirus_3_245</name>
</gene>
<organism evidence="1">
    <name type="scientific">Klosneuvirus KNV1</name>
    <dbReference type="NCBI Taxonomy" id="1977640"/>
    <lineage>
        <taxon>Viruses</taxon>
        <taxon>Varidnaviria</taxon>
        <taxon>Bamfordvirae</taxon>
        <taxon>Nucleocytoviricota</taxon>
        <taxon>Megaviricetes</taxon>
        <taxon>Imitervirales</taxon>
        <taxon>Mimiviridae</taxon>
        <taxon>Klosneuvirinae</taxon>
        <taxon>Klosneuvirus</taxon>
    </lineage>
</organism>
<evidence type="ECO:0000313" key="1">
    <source>
        <dbReference type="EMBL" id="ARF12110.1"/>
    </source>
</evidence>
<protein>
    <submittedName>
        <fullName evidence="1">Uncharacterized protein</fullName>
    </submittedName>
</protein>
<proteinExistence type="predicted"/>
<accession>A0A1V0SK52</accession>
<dbReference type="EMBL" id="KY684110">
    <property type="protein sequence ID" value="ARF12110.1"/>
    <property type="molecule type" value="Genomic_DNA"/>
</dbReference>
<sequence>MDDLVDDIIIFLITNYFNLQTIKSFLLTSKRMIKFKDQYVVKIHIIKELLGNQGIELFHVINKLYPNTKNLLIPTNSQVIFELINFLSLLQVDFRRCKHVDILKKSLEDYINTINVHIIIMDPRILEGQTIKNVNNVLIYNNHKGFSMHRRQIIHKSNNIRHIDSGKINCIDIGDKGDETYGYLKLFS</sequence>